<comment type="caution">
    <text evidence="1">The sequence shown here is derived from an EMBL/GenBank/DDBJ whole genome shotgun (WGS) entry which is preliminary data.</text>
</comment>
<dbReference type="EMBL" id="JACHIU010000001">
    <property type="protein sequence ID" value="MBB6475621.1"/>
    <property type="molecule type" value="Genomic_DNA"/>
</dbReference>
<gene>
    <name evidence="1" type="ORF">BJ992_005052</name>
</gene>
<evidence type="ECO:0008006" key="3">
    <source>
        <dbReference type="Google" id="ProtNLM"/>
    </source>
</evidence>
<evidence type="ECO:0000313" key="2">
    <source>
        <dbReference type="Proteomes" id="UP000555564"/>
    </source>
</evidence>
<dbReference type="AlphaFoldDB" id="A0A7X0II62"/>
<keyword evidence="2" id="KW-1185">Reference proteome</keyword>
<dbReference type="GO" id="GO:0006355">
    <property type="term" value="P:regulation of DNA-templated transcription"/>
    <property type="evidence" value="ECO:0007669"/>
    <property type="project" value="InterPro"/>
</dbReference>
<protein>
    <recommendedName>
        <fullName evidence="3">Toxin-antitoxin system HicB family antitoxin</fullName>
    </recommendedName>
</protein>
<accession>A0A7X0II62</accession>
<proteinExistence type="predicted"/>
<dbReference type="RefSeq" id="WP_184985085.1">
    <property type="nucleotide sequence ID" value="NZ_BAAALO010000081.1"/>
</dbReference>
<dbReference type="SUPFAM" id="SSF47598">
    <property type="entry name" value="Ribbon-helix-helix"/>
    <property type="match status" value="1"/>
</dbReference>
<dbReference type="InterPro" id="IPR010985">
    <property type="entry name" value="Ribbon_hlx_hlx"/>
</dbReference>
<reference evidence="1 2" key="1">
    <citation type="submission" date="2020-08" db="EMBL/GenBank/DDBJ databases">
        <title>Sequencing the genomes of 1000 actinobacteria strains.</title>
        <authorList>
            <person name="Klenk H.-P."/>
        </authorList>
    </citation>
    <scope>NUCLEOTIDE SEQUENCE [LARGE SCALE GENOMIC DNA]</scope>
    <source>
        <strain evidence="1 2">DSM 44936</strain>
    </source>
</reference>
<sequence>MVALQIRDVPESVRDALAAQARARGLSLQGLLLELVTTEARRAQNLAVLARARRRAGGHVARPGDVVAELDDIRRERPGGGE</sequence>
<name>A0A7X0II62_9ACTN</name>
<dbReference type="Proteomes" id="UP000555564">
    <property type="component" value="Unassembled WGS sequence"/>
</dbReference>
<organism evidence="1 2">
    <name type="scientific">Sphaerisporangium rubeum</name>
    <dbReference type="NCBI Taxonomy" id="321317"/>
    <lineage>
        <taxon>Bacteria</taxon>
        <taxon>Bacillati</taxon>
        <taxon>Actinomycetota</taxon>
        <taxon>Actinomycetes</taxon>
        <taxon>Streptosporangiales</taxon>
        <taxon>Streptosporangiaceae</taxon>
        <taxon>Sphaerisporangium</taxon>
    </lineage>
</organism>
<evidence type="ECO:0000313" key="1">
    <source>
        <dbReference type="EMBL" id="MBB6475621.1"/>
    </source>
</evidence>